<feature type="chain" id="PRO_5040306874" evidence="1">
    <location>
        <begin position="25"/>
        <end position="72"/>
    </location>
</feature>
<keyword evidence="1" id="KW-0732">Signal</keyword>
<proteinExistence type="predicted"/>
<dbReference type="EMBL" id="JAPFFK010000017">
    <property type="protein sequence ID" value="KAJ6700378.1"/>
    <property type="molecule type" value="Genomic_DNA"/>
</dbReference>
<keyword evidence="3" id="KW-1185">Reference proteome</keyword>
<dbReference type="Proteomes" id="UP001151532">
    <property type="component" value="Chromosome 6"/>
</dbReference>
<gene>
    <name evidence="2" type="ORF">OIU79_013420</name>
</gene>
<evidence type="ECO:0000256" key="1">
    <source>
        <dbReference type="SAM" id="SignalP"/>
    </source>
</evidence>
<organism evidence="2 3">
    <name type="scientific">Salix purpurea</name>
    <name type="common">Purple osier willow</name>
    <dbReference type="NCBI Taxonomy" id="77065"/>
    <lineage>
        <taxon>Eukaryota</taxon>
        <taxon>Viridiplantae</taxon>
        <taxon>Streptophyta</taxon>
        <taxon>Embryophyta</taxon>
        <taxon>Tracheophyta</taxon>
        <taxon>Spermatophyta</taxon>
        <taxon>Magnoliopsida</taxon>
        <taxon>eudicotyledons</taxon>
        <taxon>Gunneridae</taxon>
        <taxon>Pentapetalae</taxon>
        <taxon>rosids</taxon>
        <taxon>fabids</taxon>
        <taxon>Malpighiales</taxon>
        <taxon>Salicaceae</taxon>
        <taxon>Saliceae</taxon>
        <taxon>Salix</taxon>
    </lineage>
</organism>
<reference evidence="2" key="2">
    <citation type="journal article" date="2023" name="Int. J. Mol. Sci.">
        <title>De Novo Assembly and Annotation of 11 Diverse Shrub Willow (Salix) Genomes Reveals Novel Gene Organization in Sex-Linked Regions.</title>
        <authorList>
            <person name="Hyden B."/>
            <person name="Feng K."/>
            <person name="Yates T.B."/>
            <person name="Jawdy S."/>
            <person name="Cereghino C."/>
            <person name="Smart L.B."/>
            <person name="Muchero W."/>
        </authorList>
    </citation>
    <scope>NUCLEOTIDE SEQUENCE</scope>
    <source>
        <tissue evidence="2">Shoot tip</tissue>
    </source>
</reference>
<sequence length="72" mass="8034">MQSSSRFYFELFCLLLLLPTLALGECTCDAGGEEGTNKSEALKIQSHSNCFDPFCGRSWSLSSSSWKNRSLF</sequence>
<comment type="caution">
    <text evidence="2">The sequence shown here is derived from an EMBL/GenBank/DDBJ whole genome shotgun (WGS) entry which is preliminary data.</text>
</comment>
<name>A0A9Q0Q5M0_SALPP</name>
<protein>
    <submittedName>
        <fullName evidence="2">Uncharacterized protein</fullName>
    </submittedName>
</protein>
<reference evidence="2" key="1">
    <citation type="submission" date="2022-11" db="EMBL/GenBank/DDBJ databases">
        <authorList>
            <person name="Hyden B.L."/>
            <person name="Feng K."/>
            <person name="Yates T."/>
            <person name="Jawdy S."/>
            <person name="Smart L.B."/>
            <person name="Muchero W."/>
        </authorList>
    </citation>
    <scope>NUCLEOTIDE SEQUENCE</scope>
    <source>
        <tissue evidence="2">Shoot tip</tissue>
    </source>
</reference>
<evidence type="ECO:0000313" key="2">
    <source>
        <dbReference type="EMBL" id="KAJ6700378.1"/>
    </source>
</evidence>
<dbReference type="AlphaFoldDB" id="A0A9Q0Q5M0"/>
<accession>A0A9Q0Q5M0</accession>
<evidence type="ECO:0000313" key="3">
    <source>
        <dbReference type="Proteomes" id="UP001151532"/>
    </source>
</evidence>
<feature type="signal peptide" evidence="1">
    <location>
        <begin position="1"/>
        <end position="24"/>
    </location>
</feature>